<reference evidence="1 2" key="1">
    <citation type="submission" date="2024-08" db="EMBL/GenBank/DDBJ databases">
        <authorList>
            <person name="Ishaq N."/>
        </authorList>
    </citation>
    <scope>NUCLEOTIDE SEQUENCE [LARGE SCALE GENOMIC DNA]</scope>
    <source>
        <strain evidence="1 2">DSM 18651</strain>
    </source>
</reference>
<evidence type="ECO:0000313" key="1">
    <source>
        <dbReference type="EMBL" id="MFA0809619.1"/>
    </source>
</evidence>
<comment type="caution">
    <text evidence="1">The sequence shown here is derived from an EMBL/GenBank/DDBJ whole genome shotgun (WGS) entry which is preliminary data.</text>
</comment>
<accession>A0ABV4NV40</accession>
<keyword evidence="2" id="KW-1185">Reference proteome</keyword>
<name>A0ABV4NV40_9GAMM</name>
<evidence type="ECO:0000313" key="2">
    <source>
        <dbReference type="Proteomes" id="UP001569428"/>
    </source>
</evidence>
<protein>
    <submittedName>
        <fullName evidence="1">Uncharacterized protein</fullName>
    </submittedName>
</protein>
<dbReference type="RefSeq" id="WP_371837237.1">
    <property type="nucleotide sequence ID" value="NZ_JBGMEK010000002.1"/>
</dbReference>
<sequence length="161" mass="17636">MKYLRNYLSSRVLVSLPQAYTAILVLCLLLPLTAAAESAQQKWAGNWLVVSEGDDQLVWQLNADGSGYAYGFNSGGRLTHGFAINWQLDGDRVRVRTGASVHCKGGVVSVSFRGWSRSTLLFAVIDGRHWLQAGGGLLSFQRRLSDWRTPKAGTHCPNIAS</sequence>
<gene>
    <name evidence="1" type="ORF">ACCI49_01705</name>
</gene>
<proteinExistence type="predicted"/>
<dbReference type="Proteomes" id="UP001569428">
    <property type="component" value="Unassembled WGS sequence"/>
</dbReference>
<organism evidence="1 2">
    <name type="scientific">Microbulbifer epialgicus</name>
    <dbReference type="NCBI Taxonomy" id="393907"/>
    <lineage>
        <taxon>Bacteria</taxon>
        <taxon>Pseudomonadati</taxon>
        <taxon>Pseudomonadota</taxon>
        <taxon>Gammaproteobacteria</taxon>
        <taxon>Cellvibrionales</taxon>
        <taxon>Microbulbiferaceae</taxon>
        <taxon>Microbulbifer</taxon>
    </lineage>
</organism>
<dbReference type="EMBL" id="JBGMEK010000002">
    <property type="protein sequence ID" value="MFA0809619.1"/>
    <property type="molecule type" value="Genomic_DNA"/>
</dbReference>